<dbReference type="EMBL" id="NCEB01000016">
    <property type="protein sequence ID" value="OYX33395.1"/>
    <property type="molecule type" value="Genomic_DNA"/>
</dbReference>
<protein>
    <recommendedName>
        <fullName evidence="3">Glycosyl transferase family 1 domain-containing protein</fullName>
    </recommendedName>
</protein>
<accession>A0A258FLJ6</accession>
<evidence type="ECO:0008006" key="3">
    <source>
        <dbReference type="Google" id="ProtNLM"/>
    </source>
</evidence>
<sequence length="526" mass="57158">MSLTLSPEILQQVRAEFDPDFYLAANKDVAEAGADPFQHFLIFGAGEGRDPRPDFSMGRYLALHLDVREAGVNPFVHWVTSGRAEGRATDHGLGFQYEVLWADKPIEERMRALRLAQPDRAPDPAQTLSDAANRLAPGRGIHVTVSHDDYSRGVGGVQLCIRLEAEALARRGTDHLHLFPSSAGVMVDVERETPTLGVLLNGTLTGHFTPETVAEALAPALAGRRITVSIHSLIGHPVERTCDMLAALGVTEGFFWLHDYASLCAGYALMRDDVAFCGAPSPDSAACEICSYGRRRRIQLPAHVEVFQRFALTVVAPSQVALDLWSHRFPVRPAASVVHPHARLEPRPVQPSPSVPSADRPLRVGFLGMPSLHKGWPIFADLVRRFAADDRYEFHHLSAVEDPRVPARFTRVAPTPDQPQPMIPAIEALDLDAVVLWALWPETFCIAAHEAVAAGAAILTHTGSGNVAAFVAGEATRGQVLPDEASLRALFASREVATLSRANRKPVLHDLVFSGMVADLIPEAAT</sequence>
<organism evidence="1 2">
    <name type="scientific">Brevundimonas subvibrioides</name>
    <dbReference type="NCBI Taxonomy" id="74313"/>
    <lineage>
        <taxon>Bacteria</taxon>
        <taxon>Pseudomonadati</taxon>
        <taxon>Pseudomonadota</taxon>
        <taxon>Alphaproteobacteria</taxon>
        <taxon>Caulobacterales</taxon>
        <taxon>Caulobacteraceae</taxon>
        <taxon>Brevundimonas</taxon>
    </lineage>
</organism>
<dbReference type="SUPFAM" id="SSF53756">
    <property type="entry name" value="UDP-Glycosyltransferase/glycogen phosphorylase"/>
    <property type="match status" value="1"/>
</dbReference>
<gene>
    <name evidence="1" type="ORF">B7Z01_08650</name>
</gene>
<name>A0A258FLJ6_9CAUL</name>
<dbReference type="Proteomes" id="UP000215595">
    <property type="component" value="Unassembled WGS sequence"/>
</dbReference>
<reference evidence="1 2" key="1">
    <citation type="submission" date="2017-03" db="EMBL/GenBank/DDBJ databases">
        <title>Lifting the veil on microbial sulfur biogeochemistry in mining wastewaters.</title>
        <authorList>
            <person name="Kantor R.S."/>
            <person name="Colenbrander Nelson T."/>
            <person name="Marshall S."/>
            <person name="Bennett D."/>
            <person name="Apte S."/>
            <person name="Camacho D."/>
            <person name="Thomas B.C."/>
            <person name="Warren L.A."/>
            <person name="Banfield J.F."/>
        </authorList>
    </citation>
    <scope>NUCLEOTIDE SEQUENCE [LARGE SCALE GENOMIC DNA]</scope>
    <source>
        <strain evidence="1">32-69-9</strain>
    </source>
</reference>
<dbReference type="AlphaFoldDB" id="A0A258FLJ6"/>
<evidence type="ECO:0000313" key="1">
    <source>
        <dbReference type="EMBL" id="OYX33395.1"/>
    </source>
</evidence>
<evidence type="ECO:0000313" key="2">
    <source>
        <dbReference type="Proteomes" id="UP000215595"/>
    </source>
</evidence>
<comment type="caution">
    <text evidence="1">The sequence shown here is derived from an EMBL/GenBank/DDBJ whole genome shotgun (WGS) entry which is preliminary data.</text>
</comment>
<proteinExistence type="predicted"/>